<gene>
    <name evidence="1" type="ORF">Zmor_002167</name>
</gene>
<dbReference type="Proteomes" id="UP001168821">
    <property type="component" value="Unassembled WGS sequence"/>
</dbReference>
<dbReference type="AlphaFoldDB" id="A0AA38J0I3"/>
<sequence>MLRTQFNENLYNSYLSKVTDSIENYPQVFWKCINDRKKVVGSGIPCEMHNWQEFAKTGTEISNLFAEFFSSVYVEDANSDFDQEFECINEVSDSGLKVDISEAFENVTRLKHSFHHGADGIPKVPLKNCIYSSMYSALV</sequence>
<evidence type="ECO:0000313" key="1">
    <source>
        <dbReference type="EMBL" id="KAJ3666735.1"/>
    </source>
</evidence>
<keyword evidence="2" id="KW-1185">Reference proteome</keyword>
<reference evidence="1" key="1">
    <citation type="journal article" date="2023" name="G3 (Bethesda)">
        <title>Whole genome assemblies of Zophobas morio and Tenebrio molitor.</title>
        <authorList>
            <person name="Kaur S."/>
            <person name="Stinson S.A."/>
            <person name="diCenzo G.C."/>
        </authorList>
    </citation>
    <scope>NUCLEOTIDE SEQUENCE</scope>
    <source>
        <strain evidence="1">QUZm001</strain>
    </source>
</reference>
<organism evidence="1 2">
    <name type="scientific">Zophobas morio</name>
    <dbReference type="NCBI Taxonomy" id="2755281"/>
    <lineage>
        <taxon>Eukaryota</taxon>
        <taxon>Metazoa</taxon>
        <taxon>Ecdysozoa</taxon>
        <taxon>Arthropoda</taxon>
        <taxon>Hexapoda</taxon>
        <taxon>Insecta</taxon>
        <taxon>Pterygota</taxon>
        <taxon>Neoptera</taxon>
        <taxon>Endopterygota</taxon>
        <taxon>Coleoptera</taxon>
        <taxon>Polyphaga</taxon>
        <taxon>Cucujiformia</taxon>
        <taxon>Tenebrionidae</taxon>
        <taxon>Zophobas</taxon>
    </lineage>
</organism>
<comment type="caution">
    <text evidence="1">The sequence shown here is derived from an EMBL/GenBank/DDBJ whole genome shotgun (WGS) entry which is preliminary data.</text>
</comment>
<name>A0AA38J0I3_9CUCU</name>
<evidence type="ECO:0000313" key="2">
    <source>
        <dbReference type="Proteomes" id="UP001168821"/>
    </source>
</evidence>
<proteinExistence type="predicted"/>
<dbReference type="EMBL" id="JALNTZ010000001">
    <property type="protein sequence ID" value="KAJ3666735.1"/>
    <property type="molecule type" value="Genomic_DNA"/>
</dbReference>
<accession>A0AA38J0I3</accession>
<protein>
    <submittedName>
        <fullName evidence="1">Uncharacterized protein</fullName>
    </submittedName>
</protein>